<dbReference type="EMBL" id="CAXAMM010015491">
    <property type="protein sequence ID" value="CAK9036444.1"/>
    <property type="molecule type" value="Genomic_DNA"/>
</dbReference>
<protein>
    <submittedName>
        <fullName evidence="3">Tenascin-R (TN-R) (Restrictin)</fullName>
    </submittedName>
</protein>
<feature type="compositionally biased region" description="Polar residues" evidence="1">
    <location>
        <begin position="307"/>
        <end position="317"/>
    </location>
</feature>
<dbReference type="Gene3D" id="2.40.50.140">
    <property type="entry name" value="Nucleic acid-binding proteins"/>
    <property type="match status" value="1"/>
</dbReference>
<evidence type="ECO:0000313" key="4">
    <source>
        <dbReference type="Proteomes" id="UP001642464"/>
    </source>
</evidence>
<feature type="domain" description="CSD" evidence="2">
    <location>
        <begin position="335"/>
        <end position="402"/>
    </location>
</feature>
<gene>
    <name evidence="3" type="ORF">SCF082_LOCUS21739</name>
</gene>
<evidence type="ECO:0000313" key="3">
    <source>
        <dbReference type="EMBL" id="CAK9036444.1"/>
    </source>
</evidence>
<keyword evidence="4" id="KW-1185">Reference proteome</keyword>
<dbReference type="SMART" id="SM00357">
    <property type="entry name" value="CSP"/>
    <property type="match status" value="1"/>
</dbReference>
<evidence type="ECO:0000256" key="1">
    <source>
        <dbReference type="SAM" id="MobiDB-lite"/>
    </source>
</evidence>
<feature type="region of interest" description="Disordered" evidence="1">
    <location>
        <begin position="289"/>
        <end position="327"/>
    </location>
</feature>
<sequence>MAEAADLEALVASSRCTKGKLLDIGASLQQQIEELEAVASKAREANLENPAKRARTAGAVPQPPLQGDADGLTHVPKATAVGPRPDGTFSSPCQFGGPIGAADGFDGAMKPLKPIGSFDDDDCSCGCAGGCGGCSSNISNCTGCGCASGCGTGCGSCGSGCCGCGQPCGGCNGCCGGCCCGGCSGCGCSGGCNCGGCGNGCCSCCGCGGCGGCGCGGRGGCSCGGACDSCGGGCGGCSGCCQGTGTLIPDSVESENRGNAMNPMMMGMNPMAMMMMGAAMMGQVMMGSADSNSDSMKMSKEDDEDTQSFGSSFNVNHPNYRPPDMEQIPGITDKRFVGRIKFWFENKGFGFIESEEFTKAFRGDSDVFLHHFQKRHFQRGDLVEFSVFTNFRGKPQGTELRKVKG</sequence>
<evidence type="ECO:0000259" key="2">
    <source>
        <dbReference type="PROSITE" id="PS51857"/>
    </source>
</evidence>
<dbReference type="CDD" id="cd04458">
    <property type="entry name" value="CSP_CDS"/>
    <property type="match status" value="1"/>
</dbReference>
<organism evidence="3 4">
    <name type="scientific">Durusdinium trenchii</name>
    <dbReference type="NCBI Taxonomy" id="1381693"/>
    <lineage>
        <taxon>Eukaryota</taxon>
        <taxon>Sar</taxon>
        <taxon>Alveolata</taxon>
        <taxon>Dinophyceae</taxon>
        <taxon>Suessiales</taxon>
        <taxon>Symbiodiniaceae</taxon>
        <taxon>Durusdinium</taxon>
    </lineage>
</organism>
<feature type="region of interest" description="Disordered" evidence="1">
    <location>
        <begin position="49"/>
        <end position="68"/>
    </location>
</feature>
<comment type="caution">
    <text evidence="3">The sequence shown here is derived from an EMBL/GenBank/DDBJ whole genome shotgun (WGS) entry which is preliminary data.</text>
</comment>
<dbReference type="InterPro" id="IPR002059">
    <property type="entry name" value="CSP_DNA-bd"/>
</dbReference>
<proteinExistence type="predicted"/>
<dbReference type="Proteomes" id="UP001642464">
    <property type="component" value="Unassembled WGS sequence"/>
</dbReference>
<accession>A0ABP0LE80</accession>
<dbReference type="PROSITE" id="PS51857">
    <property type="entry name" value="CSD_2"/>
    <property type="match status" value="1"/>
</dbReference>
<dbReference type="InterPro" id="IPR012340">
    <property type="entry name" value="NA-bd_OB-fold"/>
</dbReference>
<name>A0ABP0LE80_9DINO</name>
<dbReference type="SUPFAM" id="SSF50249">
    <property type="entry name" value="Nucleic acid-binding proteins"/>
    <property type="match status" value="1"/>
</dbReference>
<reference evidence="3 4" key="1">
    <citation type="submission" date="2024-02" db="EMBL/GenBank/DDBJ databases">
        <authorList>
            <person name="Chen Y."/>
            <person name="Shah S."/>
            <person name="Dougan E. K."/>
            <person name="Thang M."/>
            <person name="Chan C."/>
        </authorList>
    </citation>
    <scope>NUCLEOTIDE SEQUENCE [LARGE SCALE GENOMIC DNA]</scope>
</reference>
<dbReference type="InterPro" id="IPR011129">
    <property type="entry name" value="CSD"/>
</dbReference>